<feature type="transmembrane region" description="Helical" evidence="14">
    <location>
        <begin position="186"/>
        <end position="208"/>
    </location>
</feature>
<dbReference type="InterPro" id="IPR015876">
    <property type="entry name" value="Acyl-CoA_DS"/>
</dbReference>
<dbReference type="PANTHER" id="PTHR11351">
    <property type="entry name" value="ACYL-COA DESATURASE"/>
    <property type="match status" value="1"/>
</dbReference>
<evidence type="ECO:0000256" key="14">
    <source>
        <dbReference type="SAM" id="Phobius"/>
    </source>
</evidence>
<evidence type="ECO:0000256" key="8">
    <source>
        <dbReference type="ARBA" id="ARBA00023002"/>
    </source>
</evidence>
<protein>
    <submittedName>
        <fullName evidence="16">Acyl-CoA-delta9-desaturase</fullName>
    </submittedName>
</protein>
<evidence type="ECO:0000256" key="12">
    <source>
        <dbReference type="ARBA" id="ARBA00023160"/>
    </source>
</evidence>
<feature type="transmembrane region" description="Helical" evidence="14">
    <location>
        <begin position="214"/>
        <end position="233"/>
    </location>
</feature>
<evidence type="ECO:0000256" key="10">
    <source>
        <dbReference type="ARBA" id="ARBA00023098"/>
    </source>
</evidence>
<dbReference type="PROSITE" id="PS00476">
    <property type="entry name" value="FATTY_ACID_DESATUR_1"/>
    <property type="match status" value="1"/>
</dbReference>
<keyword evidence="7 14" id="KW-1133">Transmembrane helix</keyword>
<dbReference type="GO" id="GO:0004768">
    <property type="term" value="F:stearoyl-CoA 9-desaturase activity"/>
    <property type="evidence" value="ECO:0007669"/>
    <property type="project" value="TreeGrafter"/>
</dbReference>
<reference evidence="16" key="2">
    <citation type="journal article" date="2008" name="BMC Evol. Biol.">
        <title>Key biosynthetic gene subfamily recruited for pheromone production prior to the extensive radiation of Lepidoptera.</title>
        <authorList>
            <person name="Lienard M.A."/>
            <person name="Strandh M."/>
            <person name="Hedenstrom E."/>
            <person name="Johansson T."/>
            <person name="Lofstedt C."/>
        </authorList>
    </citation>
    <scope>NUCLEOTIDE SEQUENCE</scope>
    <source>
        <tissue evidence="16">Pheromone gland</tissue>
    </source>
</reference>
<dbReference type="PANTHER" id="PTHR11351:SF31">
    <property type="entry name" value="DESATURASE 1, ISOFORM A-RELATED"/>
    <property type="match status" value="1"/>
</dbReference>
<dbReference type="GO" id="GO:0005789">
    <property type="term" value="C:endoplasmic reticulum membrane"/>
    <property type="evidence" value="ECO:0007669"/>
    <property type="project" value="TreeGrafter"/>
</dbReference>
<dbReference type="GO" id="GO:0006636">
    <property type="term" value="P:unsaturated fatty acid biosynthetic process"/>
    <property type="evidence" value="ECO:0007669"/>
    <property type="project" value="TreeGrafter"/>
</dbReference>
<keyword evidence="6" id="KW-0276">Fatty acid metabolism</keyword>
<comment type="subcellular location">
    <subcellularLocation>
        <location evidence="1">Membrane</location>
        <topology evidence="1">Multi-pass membrane protein</topology>
    </subcellularLocation>
</comment>
<accession>B6CBS2</accession>
<evidence type="ECO:0000256" key="3">
    <source>
        <dbReference type="ARBA" id="ARBA00022516"/>
    </source>
</evidence>
<feature type="domain" description="Fatty acid desaturase" evidence="15">
    <location>
        <begin position="67"/>
        <end position="274"/>
    </location>
</feature>
<dbReference type="CDD" id="cd03505">
    <property type="entry name" value="Delta9-FADS-like"/>
    <property type="match status" value="1"/>
</dbReference>
<comment type="similarity">
    <text evidence="2 13">Belongs to the fatty acid desaturase type 1 family.</text>
</comment>
<keyword evidence="5" id="KW-0479">Metal-binding</keyword>
<evidence type="ECO:0000256" key="9">
    <source>
        <dbReference type="ARBA" id="ARBA00023004"/>
    </source>
</evidence>
<keyword evidence="10" id="KW-0443">Lipid metabolism</keyword>
<comment type="cofactor">
    <cofactor evidence="13">
        <name>Fe(2+)</name>
        <dbReference type="ChEBI" id="CHEBI:29033"/>
    </cofactor>
</comment>
<keyword evidence="11 14" id="KW-0472">Membrane</keyword>
<evidence type="ECO:0000256" key="13">
    <source>
        <dbReference type="RuleBase" id="RU000581"/>
    </source>
</evidence>
<evidence type="ECO:0000256" key="2">
    <source>
        <dbReference type="ARBA" id="ARBA00009295"/>
    </source>
</evidence>
<dbReference type="Pfam" id="PF00487">
    <property type="entry name" value="FA_desaturase"/>
    <property type="match status" value="1"/>
</dbReference>
<evidence type="ECO:0000259" key="15">
    <source>
        <dbReference type="Pfam" id="PF00487"/>
    </source>
</evidence>
<reference evidence="16" key="1">
    <citation type="submission" date="2007-09" db="EMBL/GenBank/DDBJ databases">
        <authorList>
            <person name="Lienard M."/>
            <person name="Strandh M."/>
            <person name="Johansson T."/>
            <person name="Lofstedt C."/>
        </authorList>
    </citation>
    <scope>NUCLEOTIDE SEQUENCE</scope>
    <source>
        <tissue evidence="16">Pheromone gland</tissue>
    </source>
</reference>
<keyword evidence="8 13" id="KW-0560">Oxidoreductase</keyword>
<dbReference type="InterPro" id="IPR001522">
    <property type="entry name" value="FADS-1_CS"/>
</dbReference>
<comment type="domain">
    <text evidence="13">The histidine box domains are involved in binding the catalytic metal ions.</text>
</comment>
<keyword evidence="12 13" id="KW-0275">Fatty acid biosynthesis</keyword>
<dbReference type="EMBL" id="EU152332">
    <property type="protein sequence ID" value="ABX71627.1"/>
    <property type="molecule type" value="mRNA"/>
</dbReference>
<evidence type="ECO:0000256" key="4">
    <source>
        <dbReference type="ARBA" id="ARBA00022692"/>
    </source>
</evidence>
<evidence type="ECO:0000256" key="1">
    <source>
        <dbReference type="ARBA" id="ARBA00004141"/>
    </source>
</evidence>
<name>B6CBS2_9NEOP</name>
<organism evidence="16">
    <name type="scientific">Lampronia capitella</name>
    <name type="common">currant shoot borer</name>
    <dbReference type="NCBI Taxonomy" id="485574"/>
    <lineage>
        <taxon>Eukaryota</taxon>
        <taxon>Metazoa</taxon>
        <taxon>Ecdysozoa</taxon>
        <taxon>Arthropoda</taxon>
        <taxon>Hexapoda</taxon>
        <taxon>Insecta</taxon>
        <taxon>Pterygota</taxon>
        <taxon>Neoptera</taxon>
        <taxon>Endopterygota</taxon>
        <taxon>Lepidoptera</taxon>
        <taxon>Glossata</taxon>
        <taxon>Incurvarioidea</taxon>
        <taxon>Prodoxidae</taxon>
        <taxon>Lampronia</taxon>
    </lineage>
</organism>
<keyword evidence="4 13" id="KW-0812">Transmembrane</keyword>
<feature type="transmembrane region" description="Helical" evidence="14">
    <location>
        <begin position="39"/>
        <end position="59"/>
    </location>
</feature>
<feature type="transmembrane region" description="Helical" evidence="14">
    <location>
        <begin position="71"/>
        <end position="92"/>
    </location>
</feature>
<evidence type="ECO:0000256" key="6">
    <source>
        <dbReference type="ARBA" id="ARBA00022832"/>
    </source>
</evidence>
<dbReference type="InterPro" id="IPR005804">
    <property type="entry name" value="FA_desaturase_dom"/>
</dbReference>
<dbReference type="PRINTS" id="PR00075">
    <property type="entry name" value="FACDDSATRASE"/>
</dbReference>
<evidence type="ECO:0000256" key="5">
    <source>
        <dbReference type="ARBA" id="ARBA00022723"/>
    </source>
</evidence>
<proteinExistence type="evidence at transcript level"/>
<evidence type="ECO:0000256" key="7">
    <source>
        <dbReference type="ARBA" id="ARBA00022989"/>
    </source>
</evidence>
<evidence type="ECO:0000313" key="16">
    <source>
        <dbReference type="EMBL" id="ABX71627.1"/>
    </source>
</evidence>
<sequence>MPPNVTEANGVLFENDVQTPDMGLEVAPVQKADERKIQLVWRNIIAFACLHLAAVYGAYLFFTSAIWQTDIFAYILYVMSGLGITAGAHRLWAHKSYKAKWPLRLILVAFNTLAFQDSAIDWARDHRMHHKYSETDADPHNATRGFFFSHIGWLLCRKHPELKRKGQGLDLSDLYADPIIRFQKKYYLLLMPLACFVLPTIIPVYLWGESWKNAFFVAAMFRYTFILNVTWLVNSAAHKWGGKPYDKNIQPAQNISVAIFALGEGFHNYHHTFPWDYKTAELGNNRLNFTTSFINFFASFGWAYDLKTVSDEIIQQRVKRTGDGSHHLRGWGDQDIPAEEAQAALRINRKDD</sequence>
<keyword evidence="3 13" id="KW-0444">Lipid biosynthesis</keyword>
<keyword evidence="9" id="KW-0408">Iron</keyword>
<evidence type="ECO:0000256" key="11">
    <source>
        <dbReference type="ARBA" id="ARBA00023136"/>
    </source>
</evidence>
<dbReference type="AlphaFoldDB" id="B6CBS2"/>
<dbReference type="GO" id="GO:0005506">
    <property type="term" value="F:iron ion binding"/>
    <property type="evidence" value="ECO:0007669"/>
    <property type="project" value="TreeGrafter"/>
</dbReference>